<dbReference type="Gene3D" id="1.20.120.1220">
    <property type="match status" value="1"/>
</dbReference>
<dbReference type="Pfam" id="PF01478">
    <property type="entry name" value="Peptidase_A24"/>
    <property type="match status" value="1"/>
</dbReference>
<proteinExistence type="predicted"/>
<evidence type="ECO:0000256" key="1">
    <source>
        <dbReference type="SAM" id="Phobius"/>
    </source>
</evidence>
<dbReference type="AlphaFoldDB" id="A0A4Y9SWQ5"/>
<feature type="domain" description="Prepilin type IV endopeptidase peptidase" evidence="2">
    <location>
        <begin position="10"/>
        <end position="113"/>
    </location>
</feature>
<feature type="transmembrane region" description="Helical" evidence="1">
    <location>
        <begin position="93"/>
        <end position="115"/>
    </location>
</feature>
<dbReference type="GO" id="GO:0004190">
    <property type="term" value="F:aspartic-type endopeptidase activity"/>
    <property type="evidence" value="ECO:0007669"/>
    <property type="project" value="InterPro"/>
</dbReference>
<dbReference type="Proteomes" id="UP000298438">
    <property type="component" value="Unassembled WGS sequence"/>
</dbReference>
<keyword evidence="4" id="KW-1185">Reference proteome</keyword>
<keyword evidence="1" id="KW-1133">Transmembrane helix</keyword>
<dbReference type="EMBL" id="SPVF01000015">
    <property type="protein sequence ID" value="TFW29654.1"/>
    <property type="molecule type" value="Genomic_DNA"/>
</dbReference>
<feature type="transmembrane region" description="Helical" evidence="1">
    <location>
        <begin position="53"/>
        <end position="73"/>
    </location>
</feature>
<protein>
    <submittedName>
        <fullName evidence="3">Prepilin peptidase</fullName>
    </submittedName>
</protein>
<gene>
    <name evidence="3" type="ORF">E4L96_01175</name>
</gene>
<accession>A0A4Y9SWQ5</accession>
<evidence type="ECO:0000313" key="4">
    <source>
        <dbReference type="Proteomes" id="UP000298438"/>
    </source>
</evidence>
<dbReference type="RefSeq" id="WP_135205412.1">
    <property type="nucleotide sequence ID" value="NZ_SPVF01000015.1"/>
</dbReference>
<evidence type="ECO:0000313" key="3">
    <source>
        <dbReference type="EMBL" id="TFW29654.1"/>
    </source>
</evidence>
<keyword evidence="1" id="KW-0812">Transmembrane</keyword>
<name>A0A4Y9SWQ5_9BURK</name>
<feature type="transmembrane region" description="Helical" evidence="1">
    <location>
        <begin position="127"/>
        <end position="146"/>
    </location>
</feature>
<dbReference type="GO" id="GO:0016020">
    <property type="term" value="C:membrane"/>
    <property type="evidence" value="ECO:0007669"/>
    <property type="project" value="InterPro"/>
</dbReference>
<evidence type="ECO:0000259" key="2">
    <source>
        <dbReference type="Pfam" id="PF01478"/>
    </source>
</evidence>
<comment type="caution">
    <text evidence="3">The sequence shown here is derived from an EMBL/GenBank/DDBJ whole genome shotgun (WGS) entry which is preliminary data.</text>
</comment>
<reference evidence="3 4" key="1">
    <citation type="submission" date="2019-03" db="EMBL/GenBank/DDBJ databases">
        <title>Draft Genome Sequence of Massilia arenosa sp. nov., a Novel Massilia Species Isolated from a Sandy-loam Maize Soil.</title>
        <authorList>
            <person name="Raths R."/>
            <person name="Peta V."/>
            <person name="Bucking H."/>
        </authorList>
    </citation>
    <scope>NUCLEOTIDE SEQUENCE [LARGE SCALE GENOMIC DNA]</scope>
    <source>
        <strain evidence="3 4">MC02</strain>
    </source>
</reference>
<dbReference type="InterPro" id="IPR000045">
    <property type="entry name" value="Prepilin_IV_endopep_pep"/>
</dbReference>
<feature type="transmembrane region" description="Helical" evidence="1">
    <location>
        <begin position="30"/>
        <end position="46"/>
    </location>
</feature>
<sequence>MAVPLLFDLCLAVLLLAVAARDLLEQRIPNNYLAAGLACAALLQLVAGGPMALLQQGGAGFLVGLLSLLPFYLKRGMAGGDVKLMATVGAFTGPWLALCACLATCLLGGAVALLLSKWRGSTAGTMVYGPVIAAGTLLVLVFRPALV</sequence>
<keyword evidence="1" id="KW-0472">Membrane</keyword>
<organism evidence="3 4">
    <name type="scientific">Zemynaea arenosa</name>
    <dbReference type="NCBI Taxonomy" id="2561931"/>
    <lineage>
        <taxon>Bacteria</taxon>
        <taxon>Pseudomonadati</taxon>
        <taxon>Pseudomonadota</taxon>
        <taxon>Betaproteobacteria</taxon>
        <taxon>Burkholderiales</taxon>
        <taxon>Oxalobacteraceae</taxon>
        <taxon>Telluria group</taxon>
        <taxon>Zemynaea</taxon>
    </lineage>
</organism>
<dbReference type="OrthoDB" id="5508079at2"/>